<sequence>MIAFRHFEPRTMRILHIYKLHVKYNLGHGGRIKCQIVPADWFVDDSLLRIDLRKIDCSI</sequence>
<accession>A0A2Z2LGF6</accession>
<keyword evidence="2" id="KW-1185">Reference proteome</keyword>
<dbReference type="AlphaFoldDB" id="A0A2Z2LGF6"/>
<dbReference type="Proteomes" id="UP000259762">
    <property type="component" value="Chromosome"/>
</dbReference>
<gene>
    <name evidence="1" type="ORF">AOV_02390</name>
</gene>
<reference evidence="2" key="1">
    <citation type="submission" date="2018-06" db="EMBL/GenBank/DDBJ databases">
        <title>The Anaplasma ovis genome reveals a high proportion of pseudogenes.</title>
        <authorList>
            <person name="Liu Z."/>
            <person name="Peasley A.M."/>
            <person name="Yang J."/>
            <person name="Li Y."/>
            <person name="Guan G."/>
            <person name="Luo J."/>
            <person name="Yin H."/>
            <person name="Brayton K.A."/>
        </authorList>
    </citation>
    <scope>NUCLEOTIDE SEQUENCE [LARGE SCALE GENOMIC DNA]</scope>
    <source>
        <strain evidence="2">Haibei</strain>
    </source>
</reference>
<name>A0A2Z2LGF6_9RICK</name>
<dbReference type="EMBL" id="CP015994">
    <property type="protein sequence ID" value="ASI47702.1"/>
    <property type="molecule type" value="Genomic_DNA"/>
</dbReference>
<proteinExistence type="predicted"/>
<protein>
    <submittedName>
        <fullName evidence="1">Uncharacterized protein</fullName>
    </submittedName>
</protein>
<organism evidence="1 2">
    <name type="scientific">Anaplasma ovis str. Haibei</name>
    <dbReference type="NCBI Taxonomy" id="1248439"/>
    <lineage>
        <taxon>Bacteria</taxon>
        <taxon>Pseudomonadati</taxon>
        <taxon>Pseudomonadota</taxon>
        <taxon>Alphaproteobacteria</taxon>
        <taxon>Rickettsiales</taxon>
        <taxon>Anaplasmataceae</taxon>
        <taxon>Anaplasma</taxon>
    </lineage>
</organism>
<evidence type="ECO:0000313" key="1">
    <source>
        <dbReference type="EMBL" id="ASI47702.1"/>
    </source>
</evidence>
<reference evidence="1 2" key="2">
    <citation type="journal article" date="2019" name="BMC Genomics">
        <title>The Anaplasma ovis genome reveals a high proportion of pseudogenes.</title>
        <authorList>
            <person name="Liu Z."/>
            <person name="Peasley A.M."/>
            <person name="Yang J."/>
            <person name="Li Y."/>
            <person name="Guan G."/>
            <person name="Luo J."/>
            <person name="Yin H."/>
            <person name="Brayton K.A."/>
        </authorList>
    </citation>
    <scope>NUCLEOTIDE SEQUENCE [LARGE SCALE GENOMIC DNA]</scope>
    <source>
        <strain evidence="1 2">Haibei</strain>
    </source>
</reference>
<evidence type="ECO:0000313" key="2">
    <source>
        <dbReference type="Proteomes" id="UP000259762"/>
    </source>
</evidence>
<dbReference type="KEGG" id="aoh:AOV_02390"/>